<keyword evidence="4 6" id="KW-1133">Transmembrane helix</keyword>
<dbReference type="PRINTS" id="PR01035">
    <property type="entry name" value="TCRTETA"/>
</dbReference>
<comment type="subcellular location">
    <subcellularLocation>
        <location evidence="1">Cell membrane</location>
        <topology evidence="1">Multi-pass membrane protein</topology>
    </subcellularLocation>
</comment>
<evidence type="ECO:0000313" key="11">
    <source>
        <dbReference type="Proteomes" id="UP000184203"/>
    </source>
</evidence>
<evidence type="ECO:0000259" key="7">
    <source>
        <dbReference type="PROSITE" id="PS50850"/>
    </source>
</evidence>
<dbReference type="InterPro" id="IPR001958">
    <property type="entry name" value="Tet-R_TetA/multi-R_MdtG-like"/>
</dbReference>
<accession>E7QVS1</accession>
<sequence length="398" mass="41560">MKRLRTLQESPATTVIFASTLVAVMGVSLISPALPAVQDAWNITEAQASLLLSAFTLPGVFLTVPIGMVADRIGRKRILIPSLVVFGLSGSAIVLLSNFEAILALRAVQGAASSAIATLTVTLLGDLFTGEKRRTLIGMNAAILAVGAAGYPLLGGGLATLSWMAPFVCFLLGVVVALPGIVFLEEPSDTGTDADTSIHDFVTGPTSMRPYLVLYTAIFGIFLLLYGAQLTVVPFILANSYQYSSGVIGLLLGLPAVMMGLTAMQGDRLLRSFSSFQSIALGFTSYGIGLVMVSVADSVYVVAGALLLFGLGQGLAEPITDTALNELAPDEFRGSIMSIRTSVLRLGTTVGPPLFVGVATLVGYTRTLLVGGFAALLVGLGWLVVRSTRTRPVALSER</sequence>
<dbReference type="eggNOG" id="arCOG00130">
    <property type="taxonomic scope" value="Archaea"/>
</dbReference>
<dbReference type="EMBL" id="FRAN01000004">
    <property type="protein sequence ID" value="SHL11081.1"/>
    <property type="molecule type" value="Genomic_DNA"/>
</dbReference>
<feature type="transmembrane region" description="Helical" evidence="6">
    <location>
        <begin position="46"/>
        <end position="66"/>
    </location>
</feature>
<evidence type="ECO:0000313" key="9">
    <source>
        <dbReference type="EMBL" id="SHL11081.1"/>
    </source>
</evidence>
<evidence type="ECO:0000313" key="8">
    <source>
        <dbReference type="EMBL" id="EFW91334.1"/>
    </source>
</evidence>
<dbReference type="Proteomes" id="UP000184203">
    <property type="component" value="Unassembled WGS sequence"/>
</dbReference>
<feature type="transmembrane region" description="Helical" evidence="6">
    <location>
        <begin position="12"/>
        <end position="34"/>
    </location>
</feature>
<dbReference type="InterPro" id="IPR036259">
    <property type="entry name" value="MFS_trans_sf"/>
</dbReference>
<feature type="transmembrane region" description="Helical" evidence="6">
    <location>
        <begin position="243"/>
        <end position="261"/>
    </location>
</feature>
<keyword evidence="3 6" id="KW-0812">Transmembrane</keyword>
<keyword evidence="11" id="KW-1185">Reference proteome</keyword>
<gene>
    <name evidence="9" type="ORF">SAMN05444342_3058</name>
    <name evidence="8" type="ORF">ZOD2009_14536</name>
</gene>
<dbReference type="PATRIC" id="fig|797209.4.peg.2866"/>
<dbReference type="InterPro" id="IPR050189">
    <property type="entry name" value="MFS_Efflux_Transporters"/>
</dbReference>
<protein>
    <submittedName>
        <fullName evidence="8">Multidrug ABC transporter</fullName>
    </submittedName>
    <submittedName>
        <fullName evidence="9">Predicted arabinose efflux permease, MFS family</fullName>
    </submittedName>
</protein>
<reference evidence="9" key="3">
    <citation type="submission" date="2016-11" db="EMBL/GenBank/DDBJ databases">
        <authorList>
            <person name="Jaros S."/>
            <person name="Januszkiewicz K."/>
            <person name="Wedrychowicz H."/>
        </authorList>
    </citation>
    <scope>NUCLEOTIDE SEQUENCE [LARGE SCALE GENOMIC DNA]</scope>
    <source>
        <strain evidence="9">DX253</strain>
    </source>
</reference>
<dbReference type="PANTHER" id="PTHR43124:SF3">
    <property type="entry name" value="CHLORAMPHENICOL EFFLUX PUMP RV0191"/>
    <property type="match status" value="1"/>
</dbReference>
<keyword evidence="2" id="KW-1003">Cell membrane</keyword>
<feature type="transmembrane region" description="Helical" evidence="6">
    <location>
        <begin position="212"/>
        <end position="237"/>
    </location>
</feature>
<dbReference type="Proteomes" id="UP000003751">
    <property type="component" value="Unassembled WGS sequence"/>
</dbReference>
<evidence type="ECO:0000256" key="5">
    <source>
        <dbReference type="ARBA" id="ARBA00023136"/>
    </source>
</evidence>
<evidence type="ECO:0000256" key="1">
    <source>
        <dbReference type="ARBA" id="ARBA00004651"/>
    </source>
</evidence>
<feature type="transmembrane region" description="Helical" evidence="6">
    <location>
        <begin position="78"/>
        <end position="97"/>
    </location>
</feature>
<proteinExistence type="predicted"/>
<dbReference type="InterPro" id="IPR011701">
    <property type="entry name" value="MFS"/>
</dbReference>
<feature type="transmembrane region" description="Helical" evidence="6">
    <location>
        <begin position="136"/>
        <end position="154"/>
    </location>
</feature>
<dbReference type="CDD" id="cd17474">
    <property type="entry name" value="MFS_YfmO_like"/>
    <property type="match status" value="1"/>
</dbReference>
<dbReference type="AlphaFoldDB" id="E7QVS1"/>
<evidence type="ECO:0000313" key="10">
    <source>
        <dbReference type="Proteomes" id="UP000003751"/>
    </source>
</evidence>
<evidence type="ECO:0000256" key="4">
    <source>
        <dbReference type="ARBA" id="ARBA00022989"/>
    </source>
</evidence>
<organism evidence="8 10">
    <name type="scientific">Haladaptatus paucihalophilus DX253</name>
    <dbReference type="NCBI Taxonomy" id="797209"/>
    <lineage>
        <taxon>Archaea</taxon>
        <taxon>Methanobacteriati</taxon>
        <taxon>Methanobacteriota</taxon>
        <taxon>Stenosarchaea group</taxon>
        <taxon>Halobacteria</taxon>
        <taxon>Halobacteriales</taxon>
        <taxon>Haladaptataceae</taxon>
        <taxon>Haladaptatus</taxon>
    </lineage>
</organism>
<dbReference type="SUPFAM" id="SSF103473">
    <property type="entry name" value="MFS general substrate transporter"/>
    <property type="match status" value="1"/>
</dbReference>
<dbReference type="InterPro" id="IPR005829">
    <property type="entry name" value="Sugar_transporter_CS"/>
</dbReference>
<dbReference type="GO" id="GO:0022857">
    <property type="term" value="F:transmembrane transporter activity"/>
    <property type="evidence" value="ECO:0007669"/>
    <property type="project" value="InterPro"/>
</dbReference>
<dbReference type="Gene3D" id="1.20.1250.20">
    <property type="entry name" value="MFS general substrate transporter like domains"/>
    <property type="match status" value="1"/>
</dbReference>
<dbReference type="EMBL" id="AEMG01000015">
    <property type="protein sequence ID" value="EFW91334.1"/>
    <property type="molecule type" value="Genomic_DNA"/>
</dbReference>
<dbReference type="Pfam" id="PF07690">
    <property type="entry name" value="MFS_1"/>
    <property type="match status" value="1"/>
</dbReference>
<keyword evidence="5 6" id="KW-0472">Membrane</keyword>
<reference evidence="11" key="2">
    <citation type="submission" date="2016-11" db="EMBL/GenBank/DDBJ databases">
        <authorList>
            <person name="Varghese N."/>
            <person name="Submissions S."/>
        </authorList>
    </citation>
    <scope>NUCLEOTIDE SEQUENCE [LARGE SCALE GENOMIC DNA]</scope>
    <source>
        <strain evidence="11">DX253</strain>
    </source>
</reference>
<evidence type="ECO:0000256" key="6">
    <source>
        <dbReference type="SAM" id="Phobius"/>
    </source>
</evidence>
<dbReference type="RefSeq" id="WP_007980989.1">
    <property type="nucleotide sequence ID" value="NZ_AEMG01000015.1"/>
</dbReference>
<dbReference type="InterPro" id="IPR020846">
    <property type="entry name" value="MFS_dom"/>
</dbReference>
<dbReference type="GO" id="GO:0005886">
    <property type="term" value="C:plasma membrane"/>
    <property type="evidence" value="ECO:0007669"/>
    <property type="project" value="UniProtKB-SubCell"/>
</dbReference>
<evidence type="ECO:0000256" key="2">
    <source>
        <dbReference type="ARBA" id="ARBA00022475"/>
    </source>
</evidence>
<reference evidence="8 10" key="1">
    <citation type="journal article" date="2014" name="ISME J.">
        <title>Trehalose/2-sulfotrehalose biosynthesis and glycine-betaine uptake are widely spread mechanisms for osmoadaptation in the Halobacteriales.</title>
        <authorList>
            <person name="Youssef N.H."/>
            <person name="Savage-Ashlock K.N."/>
            <person name="McCully A.L."/>
            <person name="Luedtke B."/>
            <person name="Shaw E.I."/>
            <person name="Hoff W.D."/>
            <person name="Elshahed M.S."/>
        </authorList>
    </citation>
    <scope>NUCLEOTIDE SEQUENCE [LARGE SCALE GENOMIC DNA]</scope>
    <source>
        <strain evidence="8 10">DX253</strain>
    </source>
</reference>
<dbReference type="STRING" id="797209.GCA_000376445_03422"/>
<dbReference type="OrthoDB" id="117970at2157"/>
<name>E7QVS1_HALPU</name>
<dbReference type="PROSITE" id="PS00216">
    <property type="entry name" value="SUGAR_TRANSPORT_1"/>
    <property type="match status" value="1"/>
</dbReference>
<feature type="transmembrane region" description="Helical" evidence="6">
    <location>
        <begin position="160"/>
        <end position="184"/>
    </location>
</feature>
<evidence type="ECO:0000256" key="3">
    <source>
        <dbReference type="ARBA" id="ARBA00022692"/>
    </source>
</evidence>
<feature type="transmembrane region" description="Helical" evidence="6">
    <location>
        <begin position="368"/>
        <end position="385"/>
    </location>
</feature>
<dbReference type="PROSITE" id="PS50850">
    <property type="entry name" value="MFS"/>
    <property type="match status" value="1"/>
</dbReference>
<feature type="domain" description="Major facilitator superfamily (MFS) profile" evidence="7">
    <location>
        <begin position="12"/>
        <end position="389"/>
    </location>
</feature>
<feature type="transmembrane region" description="Helical" evidence="6">
    <location>
        <begin position="103"/>
        <end position="124"/>
    </location>
</feature>
<dbReference type="PANTHER" id="PTHR43124">
    <property type="entry name" value="PURINE EFFLUX PUMP PBUE"/>
    <property type="match status" value="1"/>
</dbReference>